<organism evidence="1 2">
    <name type="scientific">Ancylostoma ceylanicum</name>
    <dbReference type="NCBI Taxonomy" id="53326"/>
    <lineage>
        <taxon>Eukaryota</taxon>
        <taxon>Metazoa</taxon>
        <taxon>Ecdysozoa</taxon>
        <taxon>Nematoda</taxon>
        <taxon>Chromadorea</taxon>
        <taxon>Rhabditida</taxon>
        <taxon>Rhabditina</taxon>
        <taxon>Rhabditomorpha</taxon>
        <taxon>Strongyloidea</taxon>
        <taxon>Ancylostomatidae</taxon>
        <taxon>Ancylostomatinae</taxon>
        <taxon>Ancylostoma</taxon>
    </lineage>
</organism>
<evidence type="ECO:0000313" key="1">
    <source>
        <dbReference type="EMBL" id="EYC30525.1"/>
    </source>
</evidence>
<name>A0A016VT23_9BILA</name>
<reference evidence="2" key="1">
    <citation type="journal article" date="2015" name="Nat. Genet.">
        <title>The genome and transcriptome of the zoonotic hookworm Ancylostoma ceylanicum identify infection-specific gene families.</title>
        <authorList>
            <person name="Schwarz E.M."/>
            <person name="Hu Y."/>
            <person name="Antoshechkin I."/>
            <person name="Miller M.M."/>
            <person name="Sternberg P.W."/>
            <person name="Aroian R.V."/>
        </authorList>
    </citation>
    <scope>NUCLEOTIDE SEQUENCE</scope>
    <source>
        <strain evidence="2">HY135</strain>
    </source>
</reference>
<dbReference type="Proteomes" id="UP000024635">
    <property type="component" value="Unassembled WGS sequence"/>
</dbReference>
<sequence>MEESLLFAPILIVIHIFGKPTARCIGAAGPALKIKDSINAQKIDFFKNFYSGVYTYARNREEVIQKGKVFKKY</sequence>
<evidence type="ECO:0000313" key="2">
    <source>
        <dbReference type="Proteomes" id="UP000024635"/>
    </source>
</evidence>
<proteinExistence type="predicted"/>
<accession>A0A016VT23</accession>
<dbReference type="EMBL" id="JARK01001341">
    <property type="protein sequence ID" value="EYC30525.1"/>
    <property type="molecule type" value="Genomic_DNA"/>
</dbReference>
<keyword evidence="2" id="KW-1185">Reference proteome</keyword>
<dbReference type="AlphaFoldDB" id="A0A016VT23"/>
<comment type="caution">
    <text evidence="1">The sequence shown here is derived from an EMBL/GenBank/DDBJ whole genome shotgun (WGS) entry which is preliminary data.</text>
</comment>
<gene>
    <name evidence="1" type="primary">Acey_s0005.g2697</name>
    <name evidence="1" type="ORF">Y032_0005g2697</name>
</gene>
<protein>
    <submittedName>
        <fullName evidence="1">Uncharacterized protein</fullName>
    </submittedName>
</protein>